<reference evidence="3 4" key="1">
    <citation type="submission" date="2021-07" db="EMBL/GenBank/DDBJ databases">
        <authorList>
            <person name="Palmer J.M."/>
        </authorList>
    </citation>
    <scope>NUCLEOTIDE SEQUENCE [LARGE SCALE GENOMIC DNA]</scope>
    <source>
        <strain evidence="3 4">AT_MEX2019</strain>
        <tissue evidence="3">Muscle</tissue>
    </source>
</reference>
<evidence type="ECO:0000313" key="4">
    <source>
        <dbReference type="Proteomes" id="UP001345963"/>
    </source>
</evidence>
<dbReference type="SMART" id="SM00005">
    <property type="entry name" value="DEATH"/>
    <property type="match status" value="1"/>
</dbReference>
<evidence type="ECO:0000259" key="1">
    <source>
        <dbReference type="PROSITE" id="PS50017"/>
    </source>
</evidence>
<gene>
    <name evidence="3" type="ORF">ATANTOWER_003628</name>
</gene>
<dbReference type="InterPro" id="IPR001875">
    <property type="entry name" value="DED_dom"/>
</dbReference>
<feature type="domain" description="Death" evidence="1">
    <location>
        <begin position="103"/>
        <end position="187"/>
    </location>
</feature>
<dbReference type="PANTHER" id="PTHR15077">
    <property type="entry name" value="FAS-ASSOCIATING DEATH DOMAIN-CONTAINING PROTEIN FADD"/>
    <property type="match status" value="1"/>
</dbReference>
<dbReference type="SMART" id="SM00031">
    <property type="entry name" value="DED"/>
    <property type="match status" value="1"/>
</dbReference>
<dbReference type="PANTHER" id="PTHR15077:SF10">
    <property type="entry name" value="FAS-ASSOCIATED DEATH DOMAIN PROTEIN"/>
    <property type="match status" value="1"/>
</dbReference>
<organism evidence="3 4">
    <name type="scientific">Ataeniobius toweri</name>
    <dbReference type="NCBI Taxonomy" id="208326"/>
    <lineage>
        <taxon>Eukaryota</taxon>
        <taxon>Metazoa</taxon>
        <taxon>Chordata</taxon>
        <taxon>Craniata</taxon>
        <taxon>Vertebrata</taxon>
        <taxon>Euteleostomi</taxon>
        <taxon>Actinopterygii</taxon>
        <taxon>Neopterygii</taxon>
        <taxon>Teleostei</taxon>
        <taxon>Neoteleostei</taxon>
        <taxon>Acanthomorphata</taxon>
        <taxon>Ovalentaria</taxon>
        <taxon>Atherinomorphae</taxon>
        <taxon>Cyprinodontiformes</taxon>
        <taxon>Goodeidae</taxon>
        <taxon>Ataeniobius</taxon>
    </lineage>
</organism>
<evidence type="ECO:0008006" key="5">
    <source>
        <dbReference type="Google" id="ProtNLM"/>
    </source>
</evidence>
<evidence type="ECO:0000259" key="2">
    <source>
        <dbReference type="PROSITE" id="PS50168"/>
    </source>
</evidence>
<dbReference type="PROSITE" id="PS50017">
    <property type="entry name" value="DEATH_DOMAIN"/>
    <property type="match status" value="1"/>
</dbReference>
<dbReference type="Proteomes" id="UP001345963">
    <property type="component" value="Unassembled WGS sequence"/>
</dbReference>
<proteinExistence type="predicted"/>
<comment type="caution">
    <text evidence="3">The sequence shown here is derived from an EMBL/GenBank/DDBJ whole genome shotgun (WGS) entry which is preliminary data.</text>
</comment>
<feature type="domain" description="DED" evidence="2">
    <location>
        <begin position="5"/>
        <end position="83"/>
    </location>
</feature>
<dbReference type="CDD" id="cd08336">
    <property type="entry name" value="DED_FADD"/>
    <property type="match status" value="1"/>
</dbReference>
<evidence type="ECO:0000313" key="3">
    <source>
        <dbReference type="EMBL" id="MED6248691.1"/>
    </source>
</evidence>
<accession>A0ABU7BDM0</accession>
<dbReference type="EMBL" id="JAHUTI010050562">
    <property type="protein sequence ID" value="MED6248691.1"/>
    <property type="molecule type" value="Genomic_DNA"/>
</dbReference>
<dbReference type="SUPFAM" id="SSF47986">
    <property type="entry name" value="DEATH domain"/>
    <property type="match status" value="1"/>
</dbReference>
<protein>
    <recommendedName>
        <fullName evidence="5">FADD</fullName>
    </recommendedName>
</protein>
<dbReference type="InterPro" id="IPR016729">
    <property type="entry name" value="FADD"/>
</dbReference>
<dbReference type="Pfam" id="PF01335">
    <property type="entry name" value="DED"/>
    <property type="match status" value="1"/>
</dbReference>
<dbReference type="Pfam" id="PF00531">
    <property type="entry name" value="Death"/>
    <property type="match status" value="1"/>
</dbReference>
<keyword evidence="4" id="KW-1185">Reference proteome</keyword>
<dbReference type="PROSITE" id="PS50168">
    <property type="entry name" value="DED"/>
    <property type="match status" value="1"/>
</dbReference>
<sequence length="197" mass="22487">MNAAHLNVVLLEISNQLSNENLESLKFLVRSQIGKQKLERIKTGLQLFEVLIERGRLASDQTDYLANLLGQIHREDLSDKLNSLEIQSGNSNNDISDAEKAKLDIAIEVIKESLGKNWRKLGRKLRVTEVKLDSISTQHPTDLEETAVELLKEWRKSRAAEARTEELIAALRNCQLNLTADKIQEQFEREGFIRLDQ</sequence>
<dbReference type="InterPro" id="IPR011029">
    <property type="entry name" value="DEATH-like_dom_sf"/>
</dbReference>
<dbReference type="InterPro" id="IPR000488">
    <property type="entry name" value="Death_dom"/>
</dbReference>
<dbReference type="Gene3D" id="1.10.533.10">
    <property type="entry name" value="Death Domain, Fas"/>
    <property type="match status" value="2"/>
</dbReference>
<name>A0ABU7BDM0_9TELE</name>